<evidence type="ECO:0000313" key="7">
    <source>
        <dbReference type="Proteomes" id="UP001494902"/>
    </source>
</evidence>
<name>A0ABV1K730_9PSEU</name>
<dbReference type="Gene3D" id="3.40.50.1980">
    <property type="entry name" value="Nitrogenase molybdenum iron protein domain"/>
    <property type="match status" value="2"/>
</dbReference>
<evidence type="ECO:0000259" key="5">
    <source>
        <dbReference type="PROSITE" id="PS50983"/>
    </source>
</evidence>
<dbReference type="Pfam" id="PF01497">
    <property type="entry name" value="Peripla_BP_2"/>
    <property type="match status" value="1"/>
</dbReference>
<comment type="subcellular location">
    <subcellularLocation>
        <location evidence="1">Cell envelope</location>
    </subcellularLocation>
</comment>
<keyword evidence="3" id="KW-0813">Transport</keyword>
<dbReference type="PROSITE" id="PS51318">
    <property type="entry name" value="TAT"/>
    <property type="match status" value="1"/>
</dbReference>
<dbReference type="InterPro" id="IPR051313">
    <property type="entry name" value="Bact_iron-sidero_bind"/>
</dbReference>
<feature type="domain" description="Fe/B12 periplasmic-binding" evidence="5">
    <location>
        <begin position="65"/>
        <end position="328"/>
    </location>
</feature>
<dbReference type="EMBL" id="JBEDNQ010000003">
    <property type="protein sequence ID" value="MEQ3550307.1"/>
    <property type="molecule type" value="Genomic_DNA"/>
</dbReference>
<evidence type="ECO:0000256" key="1">
    <source>
        <dbReference type="ARBA" id="ARBA00004196"/>
    </source>
</evidence>
<dbReference type="PANTHER" id="PTHR30532">
    <property type="entry name" value="IRON III DICITRATE-BINDING PERIPLASMIC PROTEIN"/>
    <property type="match status" value="1"/>
</dbReference>
<evidence type="ECO:0000313" key="6">
    <source>
        <dbReference type="EMBL" id="MEQ3550307.1"/>
    </source>
</evidence>
<dbReference type="PANTHER" id="PTHR30532:SF1">
    <property type="entry name" value="IRON(3+)-HYDROXAMATE-BINDING PROTEIN FHUD"/>
    <property type="match status" value="1"/>
</dbReference>
<reference evidence="6 7" key="1">
    <citation type="submission" date="2024-03" db="EMBL/GenBank/DDBJ databases">
        <title>Draft genome sequence of Pseudonocardia nematodicida JCM 31783.</title>
        <authorList>
            <person name="Butdee W."/>
            <person name="Duangmal K."/>
        </authorList>
    </citation>
    <scope>NUCLEOTIDE SEQUENCE [LARGE SCALE GENOMIC DNA]</scope>
    <source>
        <strain evidence="6 7">JCM 31783</strain>
    </source>
</reference>
<organism evidence="6 7">
    <name type="scientific">Pseudonocardia nematodicida</name>
    <dbReference type="NCBI Taxonomy" id="1206997"/>
    <lineage>
        <taxon>Bacteria</taxon>
        <taxon>Bacillati</taxon>
        <taxon>Actinomycetota</taxon>
        <taxon>Actinomycetes</taxon>
        <taxon>Pseudonocardiales</taxon>
        <taxon>Pseudonocardiaceae</taxon>
        <taxon>Pseudonocardia</taxon>
    </lineage>
</organism>
<keyword evidence="4" id="KW-0732">Signal</keyword>
<dbReference type="InterPro" id="IPR002491">
    <property type="entry name" value="ABC_transptr_periplasmic_BD"/>
</dbReference>
<proteinExistence type="inferred from homology"/>
<comment type="caution">
    <text evidence="6">The sequence shown here is derived from an EMBL/GenBank/DDBJ whole genome shotgun (WGS) entry which is preliminary data.</text>
</comment>
<dbReference type="InterPro" id="IPR006311">
    <property type="entry name" value="TAT_signal"/>
</dbReference>
<gene>
    <name evidence="6" type="ORF">WIS52_07480</name>
</gene>
<keyword evidence="7" id="KW-1185">Reference proteome</keyword>
<dbReference type="Proteomes" id="UP001494902">
    <property type="component" value="Unassembled WGS sequence"/>
</dbReference>
<dbReference type="SUPFAM" id="SSF53807">
    <property type="entry name" value="Helical backbone' metal receptor"/>
    <property type="match status" value="1"/>
</dbReference>
<dbReference type="PROSITE" id="PS50983">
    <property type="entry name" value="FE_B12_PBP"/>
    <property type="match status" value="1"/>
</dbReference>
<evidence type="ECO:0000256" key="3">
    <source>
        <dbReference type="ARBA" id="ARBA00022448"/>
    </source>
</evidence>
<accession>A0ABV1K730</accession>
<protein>
    <submittedName>
        <fullName evidence="6">ABC transporter substrate-binding protein</fullName>
    </submittedName>
</protein>
<dbReference type="RefSeq" id="WP_349297406.1">
    <property type="nucleotide sequence ID" value="NZ_JBEDNQ010000003.1"/>
</dbReference>
<sequence length="328" mass="34262">MPFLIEPEAAAGPLDRRTLLGLTAGAAATLVLGGCGTTGGTAPEQETRTEEGAFGPVEVPVSPERIVATDFYTTYALLDVGVTVVATVEAATGGVLPSLQAAYDAIPKVGRAQEPSLEAIAAQEPDLILGTLTPALPEDLPERLSGVAPTLMLPADGAPGTWQQRAVRAAEVVGRGPEAEALRDRYEQRAREIGERHRDLLGRIRIGLVRGGAPGIAQVDLPDSWGGVVLGAIGARMPAIAEGKPGASEEVSYEDLGVLDDCDILLHHADTDGGIQGNTRRMLDAPTFQALPAVTAGRLYPLPNYYVAHYGQGEAVLTELDRILGEQG</sequence>
<evidence type="ECO:0000256" key="4">
    <source>
        <dbReference type="ARBA" id="ARBA00022729"/>
    </source>
</evidence>
<evidence type="ECO:0000256" key="2">
    <source>
        <dbReference type="ARBA" id="ARBA00008814"/>
    </source>
</evidence>
<comment type="similarity">
    <text evidence="2">Belongs to the bacterial solute-binding protein 8 family.</text>
</comment>